<comment type="cofactor">
    <cofactor evidence="1">
        <name>Ca(2+)</name>
        <dbReference type="ChEBI" id="CHEBI:29108"/>
    </cofactor>
</comment>
<organism evidence="21 22">
    <name type="scientific">Limosilactobacillus ingluviei</name>
    <dbReference type="NCBI Taxonomy" id="148604"/>
    <lineage>
        <taxon>Bacteria</taxon>
        <taxon>Bacillati</taxon>
        <taxon>Bacillota</taxon>
        <taxon>Bacilli</taxon>
        <taxon>Lactobacillales</taxon>
        <taxon>Lactobacillaceae</taxon>
        <taxon>Limosilactobacillus</taxon>
    </lineage>
</organism>
<dbReference type="InterPro" id="IPR020826">
    <property type="entry name" value="Transketolase_BS"/>
</dbReference>
<dbReference type="Pfam" id="PF02779">
    <property type="entry name" value="Transket_pyr"/>
    <property type="match status" value="1"/>
</dbReference>
<feature type="binding site" evidence="17">
    <location>
        <position position="433"/>
    </location>
    <ligand>
        <name>thiamine diphosphate</name>
        <dbReference type="ChEBI" id="CHEBI:58937"/>
    </ligand>
</feature>
<keyword evidence="11 18" id="KW-0460">Magnesium</keyword>
<dbReference type="FunFam" id="3.40.50.970:FF:000004">
    <property type="entry name" value="Transketolase"/>
    <property type="match status" value="1"/>
</dbReference>
<proteinExistence type="inferred from homology"/>
<feature type="binding site" evidence="16">
    <location>
        <position position="261"/>
    </location>
    <ligand>
        <name>substrate</name>
    </ligand>
</feature>
<keyword evidence="12 17" id="KW-0786">Thiamine pyrophosphate</keyword>
<feature type="binding site" evidence="17">
    <location>
        <position position="157"/>
    </location>
    <ligand>
        <name>thiamine diphosphate</name>
        <dbReference type="ChEBI" id="CHEBI:58937"/>
    </ligand>
</feature>
<feature type="binding site" evidence="16">
    <location>
        <position position="380"/>
    </location>
    <ligand>
        <name>substrate</name>
    </ligand>
</feature>
<dbReference type="PANTHER" id="PTHR43522">
    <property type="entry name" value="TRANSKETOLASE"/>
    <property type="match status" value="1"/>
</dbReference>
<evidence type="ECO:0000256" key="11">
    <source>
        <dbReference type="ARBA" id="ARBA00022842"/>
    </source>
</evidence>
<evidence type="ECO:0000256" key="13">
    <source>
        <dbReference type="ARBA" id="ARBA00049473"/>
    </source>
</evidence>
<comment type="cofactor">
    <cofactor evidence="17">
        <name>thiamine diphosphate</name>
        <dbReference type="ChEBI" id="CHEBI:58937"/>
    </cofactor>
    <text evidence="17">Binds 1 thiamine pyrophosphate per subunit. During the reaction, the substrate forms a covalent intermediate with the cofactor.</text>
</comment>
<feature type="binding site" evidence="17">
    <location>
        <position position="68"/>
    </location>
    <ligand>
        <name>thiamine diphosphate</name>
        <dbReference type="ChEBI" id="CHEBI:58937"/>
    </ligand>
</feature>
<comment type="cofactor">
    <cofactor evidence="18">
        <name>Mg(2+)</name>
        <dbReference type="ChEBI" id="CHEBI:18420"/>
    </cofactor>
    <text evidence="18">Binds 1 Mg(2+) ion per subunit. Can also utilize other divalent metal cations, such as Ca(2+), Mn(2+) and Co(2+).</text>
</comment>
<dbReference type="PROSITE" id="PS00802">
    <property type="entry name" value="TRANSKETOLASE_2"/>
    <property type="match status" value="1"/>
</dbReference>
<feature type="active site" description="Proton donor" evidence="15">
    <location>
        <position position="407"/>
    </location>
</feature>
<evidence type="ECO:0000256" key="8">
    <source>
        <dbReference type="ARBA" id="ARBA00022679"/>
    </source>
</evidence>
<evidence type="ECO:0000256" key="1">
    <source>
        <dbReference type="ARBA" id="ARBA00001913"/>
    </source>
</evidence>
<dbReference type="SUPFAM" id="SSF52922">
    <property type="entry name" value="TK C-terminal domain-like"/>
    <property type="match status" value="1"/>
</dbReference>
<feature type="binding site" evidence="16">
    <location>
        <position position="457"/>
    </location>
    <ligand>
        <name>substrate</name>
    </ligand>
</feature>
<name>A0A0R2GSW1_9LACO</name>
<dbReference type="NCBIfam" id="TIGR00232">
    <property type="entry name" value="tktlase_bact"/>
    <property type="match status" value="1"/>
</dbReference>
<feature type="binding site" evidence="16">
    <location>
        <position position="515"/>
    </location>
    <ligand>
        <name>substrate</name>
    </ligand>
</feature>
<feature type="site" description="Important for catalytic activity" evidence="19">
    <location>
        <position position="261"/>
    </location>
</feature>
<dbReference type="InterPro" id="IPR029061">
    <property type="entry name" value="THDP-binding"/>
</dbReference>
<evidence type="ECO:0000256" key="16">
    <source>
        <dbReference type="PIRSR" id="PIRSR605478-2"/>
    </source>
</evidence>
<dbReference type="InterPro" id="IPR033247">
    <property type="entry name" value="Transketolase_fam"/>
</dbReference>
<feature type="binding site" evidence="17">
    <location>
        <begin position="115"/>
        <end position="117"/>
    </location>
    <ligand>
        <name>thiamine diphosphate</name>
        <dbReference type="ChEBI" id="CHEBI:58937"/>
    </ligand>
</feature>
<comment type="caution">
    <text evidence="21">The sequence shown here is derived from an EMBL/GenBank/DDBJ whole genome shotgun (WGS) entry which is preliminary data.</text>
</comment>
<evidence type="ECO:0000256" key="3">
    <source>
        <dbReference type="ARBA" id="ARBA00001941"/>
    </source>
</evidence>
<keyword evidence="8" id="KW-0808">Transferase</keyword>
<dbReference type="PANTHER" id="PTHR43522:SF2">
    <property type="entry name" value="TRANSKETOLASE 1-RELATED"/>
    <property type="match status" value="1"/>
</dbReference>
<dbReference type="PATRIC" id="fig|148604.4.peg.1030"/>
<reference evidence="21 22" key="1">
    <citation type="journal article" date="2015" name="Genome Announc.">
        <title>Expanding the biotechnology potential of lactobacilli through comparative genomics of 213 strains and associated genera.</title>
        <authorList>
            <person name="Sun Z."/>
            <person name="Harris H.M."/>
            <person name="McCann A."/>
            <person name="Guo C."/>
            <person name="Argimon S."/>
            <person name="Zhang W."/>
            <person name="Yang X."/>
            <person name="Jeffery I.B."/>
            <person name="Cooney J.C."/>
            <person name="Kagawa T.F."/>
            <person name="Liu W."/>
            <person name="Song Y."/>
            <person name="Salvetti E."/>
            <person name="Wrobel A."/>
            <person name="Rasinkangas P."/>
            <person name="Parkhill J."/>
            <person name="Rea M.C."/>
            <person name="O'Sullivan O."/>
            <person name="Ritari J."/>
            <person name="Douillard F.P."/>
            <person name="Paul Ross R."/>
            <person name="Yang R."/>
            <person name="Briner A.E."/>
            <person name="Felis G.E."/>
            <person name="de Vos W.M."/>
            <person name="Barrangou R."/>
            <person name="Klaenhammer T.R."/>
            <person name="Caufield P.W."/>
            <person name="Cui Y."/>
            <person name="Zhang H."/>
            <person name="O'Toole P.W."/>
        </authorList>
    </citation>
    <scope>NUCLEOTIDE SEQUENCE [LARGE SCALE GENOMIC DNA]</scope>
    <source>
        <strain evidence="21 22">DSM 14792</strain>
    </source>
</reference>
<sequence length="662" mass="72192">MSYSAIDHLAVNTIRALSMDTITHAKSGHTGITLSAAPLLYVIYKNMHVDTTDPHWFGRDRFVLSGGHGSAMLYSLLHLIGYDLSIDDLKHFRTLDSKTPGHPEITTPGVDAATGPLGQGFATAVGMAMAAKHLAAIYNRPGYPVIDNRIYVEAGDGDLMEGISHEAASLAGHLRLNNLIVLLDSNRNTMDSLLSDESNDNVAERFKAYGWNYLVVEDGNDLEAIDAAVQIAKDEQTRPTLIEVKTTLGYASPLADSHKAHGTVLTAEQVQATKANLNYQAAPFAVPEEVYAHFQQLRQRGQAAHKAWDDLMAKYAKAFSQQAQNLQANLTHAVKFDATKLAPDFAENEATRDAIHQLLQVTAEQSELNLWGGSADLGSSDKTYLDADKGFQPDRYDQKNIAFGIREFAEGAALNGIALYGGSRAYGNTFLIFSEYMRSAIRSAALMDLPTLYLFGHDSISLGPDGPTHQPIEQLAGFRAMPNLTVFRPADALETMYAWETALNQQHPVLMALGRQKLPTLFKYQDAVKQGVPKGGYILSEAANNEPSGILMGTGSEVALLLAAQAQLATDNIFVRVVSMPSFELFKAQPQAYRDEVLPPVLRQRLSVEMATTDDWAQFVGLDGVSIGIDHFGASGNGDDLIKRSGFTVENIVGQYKQNFLK</sequence>
<comment type="subunit">
    <text evidence="6">Homodimer.</text>
</comment>
<dbReference type="CDD" id="cd02012">
    <property type="entry name" value="TPP_TK"/>
    <property type="match status" value="1"/>
</dbReference>
<feature type="binding site" evidence="17">
    <location>
        <position position="186"/>
    </location>
    <ligand>
        <name>thiamine diphosphate</name>
        <dbReference type="ChEBI" id="CHEBI:58937"/>
    </ligand>
</feature>
<evidence type="ECO:0000256" key="17">
    <source>
        <dbReference type="PIRSR" id="PIRSR605478-3"/>
    </source>
</evidence>
<dbReference type="InterPro" id="IPR009014">
    <property type="entry name" value="Transketo_C/PFOR_II"/>
</dbReference>
<comment type="cofactor">
    <cofactor evidence="2">
        <name>Mn(2+)</name>
        <dbReference type="ChEBI" id="CHEBI:29035"/>
    </cofactor>
</comment>
<evidence type="ECO:0000256" key="9">
    <source>
        <dbReference type="ARBA" id="ARBA00022723"/>
    </source>
</evidence>
<evidence type="ECO:0000256" key="15">
    <source>
        <dbReference type="PIRSR" id="PIRSR605478-1"/>
    </source>
</evidence>
<gene>
    <name evidence="21" type="ORF">IV41_GL000990</name>
</gene>
<dbReference type="GO" id="GO:0004802">
    <property type="term" value="F:transketolase activity"/>
    <property type="evidence" value="ECO:0007669"/>
    <property type="project" value="UniProtKB-UniRule"/>
</dbReference>
<dbReference type="CDD" id="cd07033">
    <property type="entry name" value="TPP_PYR_DXS_TK_like"/>
    <property type="match status" value="1"/>
</dbReference>
<dbReference type="SUPFAM" id="SSF52518">
    <property type="entry name" value="Thiamin diphosphate-binding fold (THDP-binding)"/>
    <property type="match status" value="2"/>
</dbReference>
<feature type="binding site" evidence="16">
    <location>
        <position position="469"/>
    </location>
    <ligand>
        <name>substrate</name>
    </ligand>
</feature>
<feature type="binding site" evidence="18">
    <location>
        <position position="186"/>
    </location>
    <ligand>
        <name>Mg(2+)</name>
        <dbReference type="ChEBI" id="CHEBI:18420"/>
    </ligand>
</feature>
<evidence type="ECO:0000256" key="7">
    <source>
        <dbReference type="ARBA" id="ARBA00013152"/>
    </source>
</evidence>
<dbReference type="InterPro" id="IPR005474">
    <property type="entry name" value="Transketolase_N"/>
</dbReference>
<dbReference type="InterPro" id="IPR005478">
    <property type="entry name" value="Transketolase_bac-like"/>
</dbReference>
<evidence type="ECO:0000313" key="22">
    <source>
        <dbReference type="Proteomes" id="UP000051639"/>
    </source>
</evidence>
<dbReference type="EMBL" id="JQBA01000027">
    <property type="protein sequence ID" value="KRN43953.1"/>
    <property type="molecule type" value="Genomic_DNA"/>
</dbReference>
<dbReference type="GO" id="GO:0046872">
    <property type="term" value="F:metal ion binding"/>
    <property type="evidence" value="ECO:0007669"/>
    <property type="project" value="UniProtKB-KW"/>
</dbReference>
<evidence type="ECO:0000259" key="20">
    <source>
        <dbReference type="SMART" id="SM00861"/>
    </source>
</evidence>
<dbReference type="Gene3D" id="3.40.50.970">
    <property type="match status" value="2"/>
</dbReference>
<keyword evidence="10" id="KW-0106">Calcium</keyword>
<dbReference type="Gene3D" id="3.40.50.920">
    <property type="match status" value="1"/>
</dbReference>
<comment type="cofactor">
    <cofactor evidence="3">
        <name>Co(2+)</name>
        <dbReference type="ChEBI" id="CHEBI:48828"/>
    </cofactor>
</comment>
<feature type="binding site" evidence="18">
    <location>
        <position position="156"/>
    </location>
    <ligand>
        <name>Mg(2+)</name>
        <dbReference type="ChEBI" id="CHEBI:18420"/>
    </ligand>
</feature>
<dbReference type="FunFam" id="3.40.50.920:FF:000003">
    <property type="entry name" value="Transketolase"/>
    <property type="match status" value="1"/>
</dbReference>
<keyword evidence="22" id="KW-1185">Reference proteome</keyword>
<dbReference type="InterPro" id="IPR005475">
    <property type="entry name" value="Transketolase-like_Pyr-bd"/>
</dbReference>
<dbReference type="GO" id="GO:0006098">
    <property type="term" value="P:pentose-phosphate shunt"/>
    <property type="evidence" value="ECO:0007669"/>
    <property type="project" value="TreeGrafter"/>
</dbReference>
<evidence type="ECO:0000256" key="4">
    <source>
        <dbReference type="ARBA" id="ARBA00002931"/>
    </source>
</evidence>
<feature type="site" description="Important for catalytic activity" evidence="19">
    <location>
        <position position="29"/>
    </location>
</feature>
<protein>
    <recommendedName>
        <fullName evidence="7 14">Transketolase</fullName>
        <ecNumber evidence="7 14">2.2.1.1</ecNumber>
    </recommendedName>
</protein>
<comment type="function">
    <text evidence="4">Catalyzes the transfer of a two-carbon ketol group from a ketose donor to an aldose acceptor, via a covalent intermediate with the cofactor thiamine pyrophosphate.</text>
</comment>
<dbReference type="RefSeq" id="WP_056994659.1">
    <property type="nucleotide sequence ID" value="NZ_JQBA01000027.1"/>
</dbReference>
<feature type="binding site" evidence="16">
    <location>
        <position position="352"/>
    </location>
    <ligand>
        <name>substrate</name>
    </ligand>
</feature>
<evidence type="ECO:0000256" key="6">
    <source>
        <dbReference type="ARBA" id="ARBA00011738"/>
    </source>
</evidence>
<keyword evidence="9 18" id="KW-0479">Metal-binding</keyword>
<evidence type="ECO:0000256" key="19">
    <source>
        <dbReference type="PIRSR" id="PIRSR605478-5"/>
    </source>
</evidence>
<comment type="similarity">
    <text evidence="5">Belongs to the transketolase family.</text>
</comment>
<dbReference type="Pfam" id="PF22613">
    <property type="entry name" value="Transketolase_C_1"/>
    <property type="match status" value="1"/>
</dbReference>
<feature type="domain" description="Transketolase-like pyrimidine-binding" evidence="20">
    <location>
        <begin position="349"/>
        <end position="520"/>
    </location>
</feature>
<evidence type="ECO:0000256" key="10">
    <source>
        <dbReference type="ARBA" id="ARBA00022837"/>
    </source>
</evidence>
<dbReference type="OrthoDB" id="8732661at2"/>
<dbReference type="Proteomes" id="UP000051639">
    <property type="component" value="Unassembled WGS sequence"/>
</dbReference>
<dbReference type="GO" id="GO:0005829">
    <property type="term" value="C:cytosol"/>
    <property type="evidence" value="ECO:0007669"/>
    <property type="project" value="TreeGrafter"/>
</dbReference>
<dbReference type="FunFam" id="3.40.50.970:FF:000045">
    <property type="entry name" value="Transketolase"/>
    <property type="match status" value="1"/>
</dbReference>
<dbReference type="AlphaFoldDB" id="A0A0R2GSW1"/>
<dbReference type="InterPro" id="IPR055152">
    <property type="entry name" value="Transketolase-like_C_2"/>
</dbReference>
<evidence type="ECO:0000256" key="14">
    <source>
        <dbReference type="NCBIfam" id="TIGR00232"/>
    </source>
</evidence>
<dbReference type="Pfam" id="PF00456">
    <property type="entry name" value="Transketolase_N"/>
    <property type="match status" value="1"/>
</dbReference>
<feature type="binding site" evidence="17">
    <location>
        <position position="261"/>
    </location>
    <ligand>
        <name>thiamine diphosphate</name>
        <dbReference type="ChEBI" id="CHEBI:58937"/>
    </ligand>
</feature>
<dbReference type="SMART" id="SM00861">
    <property type="entry name" value="Transket_pyr"/>
    <property type="match status" value="1"/>
</dbReference>
<evidence type="ECO:0000256" key="2">
    <source>
        <dbReference type="ARBA" id="ARBA00001936"/>
    </source>
</evidence>
<dbReference type="EC" id="2.2.1.1" evidence="7 14"/>
<evidence type="ECO:0000256" key="18">
    <source>
        <dbReference type="PIRSR" id="PIRSR605478-4"/>
    </source>
</evidence>
<feature type="binding site" evidence="16">
    <location>
        <position position="465"/>
    </location>
    <ligand>
        <name>substrate</name>
    </ligand>
</feature>
<evidence type="ECO:0000313" key="21">
    <source>
        <dbReference type="EMBL" id="KRN43953.1"/>
    </source>
</evidence>
<comment type="catalytic activity">
    <reaction evidence="13">
        <text>D-sedoheptulose 7-phosphate + D-glyceraldehyde 3-phosphate = aldehydo-D-ribose 5-phosphate + D-xylulose 5-phosphate</text>
        <dbReference type="Rhea" id="RHEA:10508"/>
        <dbReference type="ChEBI" id="CHEBI:57483"/>
        <dbReference type="ChEBI" id="CHEBI:57737"/>
        <dbReference type="ChEBI" id="CHEBI:58273"/>
        <dbReference type="ChEBI" id="CHEBI:59776"/>
        <dbReference type="EC" id="2.2.1.1"/>
    </reaction>
</comment>
<accession>A0A0R2GSW1</accession>
<evidence type="ECO:0000256" key="12">
    <source>
        <dbReference type="ARBA" id="ARBA00023052"/>
    </source>
</evidence>
<feature type="binding site" evidence="16">
    <location>
        <position position="29"/>
    </location>
    <ligand>
        <name>substrate</name>
    </ligand>
</feature>
<evidence type="ECO:0000256" key="5">
    <source>
        <dbReference type="ARBA" id="ARBA00007131"/>
    </source>
</evidence>